<reference evidence="1 2" key="1">
    <citation type="submission" date="2019-02" db="EMBL/GenBank/DDBJ databases">
        <title>Apibacter muscae sp. nov.: a novel member of the house fly microbiota.</title>
        <authorList>
            <person name="Park R."/>
        </authorList>
    </citation>
    <scope>NUCLEOTIDE SEQUENCE [LARGE SCALE GENOMIC DNA]</scope>
    <source>
        <strain evidence="1 2">AL1</strain>
    </source>
</reference>
<dbReference type="SFLD" id="SFLDS00003">
    <property type="entry name" value="Haloacid_Dehalogenase"/>
    <property type="match status" value="1"/>
</dbReference>
<evidence type="ECO:0000313" key="1">
    <source>
        <dbReference type="EMBL" id="TWP29471.1"/>
    </source>
</evidence>
<dbReference type="InterPro" id="IPR006379">
    <property type="entry name" value="HAD-SF_hydro_IIB"/>
</dbReference>
<dbReference type="SFLD" id="SFLDG01140">
    <property type="entry name" value="C2.B:_Phosphomannomutase_and_P"/>
    <property type="match status" value="1"/>
</dbReference>
<accession>A0A563DHH4</accession>
<protein>
    <submittedName>
        <fullName evidence="1">HAD family hydrolase</fullName>
    </submittedName>
</protein>
<dbReference type="CDD" id="cd07518">
    <property type="entry name" value="HAD_YbiV-Like"/>
    <property type="match status" value="1"/>
</dbReference>
<sequence length="274" mass="31648">MIDYSNVKLVVTDMDGTLLHTDYTLNPEFFDLYKQLKELQIQFVVASGRQYDSLASIFNPIKNEIYFISENGGNVIFRDKKIFVGELSQELIYKVVDALENLPGTEILLCGVKSAYMVEEKKEFEKFVAPYYPKRKFVSNFREPINDDQIVKIAVFNTKGSEENVYPLVEHLKEDYLVKVSGKNWLDISIKDSNKGKALQIVQRLLGIHKEETMAFGDYLNDLEMIQESKFSFAMENSHPYLKENANYVTKTNDEDGVLCVLKEMIKQRKDATK</sequence>
<dbReference type="GO" id="GO:0016791">
    <property type="term" value="F:phosphatase activity"/>
    <property type="evidence" value="ECO:0007669"/>
    <property type="project" value="UniProtKB-ARBA"/>
</dbReference>
<dbReference type="Gene3D" id="3.40.50.1000">
    <property type="entry name" value="HAD superfamily/HAD-like"/>
    <property type="match status" value="1"/>
</dbReference>
<dbReference type="AlphaFoldDB" id="A0A563DHH4"/>
<dbReference type="OrthoDB" id="9814970at2"/>
<keyword evidence="2" id="KW-1185">Reference proteome</keyword>
<dbReference type="InterPro" id="IPR023214">
    <property type="entry name" value="HAD_sf"/>
</dbReference>
<dbReference type="InterPro" id="IPR036412">
    <property type="entry name" value="HAD-like_sf"/>
</dbReference>
<dbReference type="NCBIfam" id="TIGR00099">
    <property type="entry name" value="Cof-subfamily"/>
    <property type="match status" value="1"/>
</dbReference>
<dbReference type="NCBIfam" id="TIGR01484">
    <property type="entry name" value="HAD-SF-IIB"/>
    <property type="match status" value="1"/>
</dbReference>
<dbReference type="SFLD" id="SFLDG01144">
    <property type="entry name" value="C2.B.4:_PGP_Like"/>
    <property type="match status" value="1"/>
</dbReference>
<organism evidence="1 2">
    <name type="scientific">Apibacter muscae</name>
    <dbReference type="NCBI Taxonomy" id="2509004"/>
    <lineage>
        <taxon>Bacteria</taxon>
        <taxon>Pseudomonadati</taxon>
        <taxon>Bacteroidota</taxon>
        <taxon>Flavobacteriia</taxon>
        <taxon>Flavobacteriales</taxon>
        <taxon>Weeksellaceae</taxon>
        <taxon>Apibacter</taxon>
    </lineage>
</organism>
<dbReference type="GO" id="GO:0000287">
    <property type="term" value="F:magnesium ion binding"/>
    <property type="evidence" value="ECO:0007669"/>
    <property type="project" value="TreeGrafter"/>
</dbReference>
<dbReference type="SUPFAM" id="SSF56784">
    <property type="entry name" value="HAD-like"/>
    <property type="match status" value="1"/>
</dbReference>
<dbReference type="RefSeq" id="WP_146262131.1">
    <property type="nucleotide sequence ID" value="NZ_SELG01000032.1"/>
</dbReference>
<dbReference type="Pfam" id="PF08282">
    <property type="entry name" value="Hydrolase_3"/>
    <property type="match status" value="1"/>
</dbReference>
<dbReference type="Gene3D" id="3.30.1240.10">
    <property type="match status" value="1"/>
</dbReference>
<dbReference type="PANTHER" id="PTHR10000:SF8">
    <property type="entry name" value="HAD SUPERFAMILY HYDROLASE-LIKE, TYPE 3"/>
    <property type="match status" value="1"/>
</dbReference>
<dbReference type="InterPro" id="IPR000150">
    <property type="entry name" value="Cof"/>
</dbReference>
<proteinExistence type="predicted"/>
<dbReference type="EMBL" id="SELH01000014">
    <property type="protein sequence ID" value="TWP29471.1"/>
    <property type="molecule type" value="Genomic_DNA"/>
</dbReference>
<dbReference type="GO" id="GO:0005829">
    <property type="term" value="C:cytosol"/>
    <property type="evidence" value="ECO:0007669"/>
    <property type="project" value="TreeGrafter"/>
</dbReference>
<gene>
    <name evidence="1" type="ORF">ETU09_03230</name>
</gene>
<evidence type="ECO:0000313" key="2">
    <source>
        <dbReference type="Proteomes" id="UP000319499"/>
    </source>
</evidence>
<dbReference type="Proteomes" id="UP000319499">
    <property type="component" value="Unassembled WGS sequence"/>
</dbReference>
<keyword evidence="1" id="KW-0378">Hydrolase</keyword>
<dbReference type="PANTHER" id="PTHR10000">
    <property type="entry name" value="PHOSPHOSERINE PHOSPHATASE"/>
    <property type="match status" value="1"/>
</dbReference>
<comment type="caution">
    <text evidence="1">The sequence shown here is derived from an EMBL/GenBank/DDBJ whole genome shotgun (WGS) entry which is preliminary data.</text>
</comment>
<name>A0A563DHH4_9FLAO</name>